<keyword evidence="1" id="KW-1133">Transmembrane helix</keyword>
<dbReference type="NCBIfam" id="NF038403">
    <property type="entry name" value="perm_prefix_1"/>
    <property type="match status" value="1"/>
</dbReference>
<dbReference type="AlphaFoldDB" id="A0A0F9H5M3"/>
<keyword evidence="1" id="KW-0472">Membrane</keyword>
<organism evidence="2">
    <name type="scientific">marine sediment metagenome</name>
    <dbReference type="NCBI Taxonomy" id="412755"/>
    <lineage>
        <taxon>unclassified sequences</taxon>
        <taxon>metagenomes</taxon>
        <taxon>ecological metagenomes</taxon>
    </lineage>
</organism>
<gene>
    <name evidence="2" type="ORF">LCGC14_1744550</name>
</gene>
<keyword evidence="1" id="KW-0812">Transmembrane</keyword>
<feature type="transmembrane region" description="Helical" evidence="1">
    <location>
        <begin position="84"/>
        <end position="107"/>
    </location>
</feature>
<evidence type="ECO:0000313" key="2">
    <source>
        <dbReference type="EMBL" id="KKM06384.1"/>
    </source>
</evidence>
<proteinExistence type="predicted"/>
<dbReference type="EMBL" id="LAZR01016006">
    <property type="protein sequence ID" value="KKM06384.1"/>
    <property type="molecule type" value="Genomic_DNA"/>
</dbReference>
<reference evidence="2" key="1">
    <citation type="journal article" date="2015" name="Nature">
        <title>Complex archaea that bridge the gap between prokaryotes and eukaryotes.</title>
        <authorList>
            <person name="Spang A."/>
            <person name="Saw J.H."/>
            <person name="Jorgensen S.L."/>
            <person name="Zaremba-Niedzwiedzka K."/>
            <person name="Martijn J."/>
            <person name="Lind A.E."/>
            <person name="van Eijk R."/>
            <person name="Schleper C."/>
            <person name="Guy L."/>
            <person name="Ettema T.J."/>
        </authorList>
    </citation>
    <scope>NUCLEOTIDE SEQUENCE</scope>
</reference>
<accession>A0A0F9H5M3</accession>
<comment type="caution">
    <text evidence="2">The sequence shown here is derived from an EMBL/GenBank/DDBJ whole genome shotgun (WGS) entry which is preliminary data.</text>
</comment>
<name>A0A0F9H5M3_9ZZZZ</name>
<protein>
    <submittedName>
        <fullName evidence="2">Uncharacterized protein</fullName>
    </submittedName>
</protein>
<dbReference type="InterPro" id="IPR047928">
    <property type="entry name" value="Perm_prefix_1"/>
</dbReference>
<sequence length="431" mass="48032">MSGWDELLGRLTNRLSVDPELRLDVAAELRAHLEDSAGEFRRAGQNEAEAADSAAAALGDEAELAEQLWQANRARIRLRGVFRWTARAALIPAAIVVIGAVMFGLAVGPESGVDRLQGGNWDLPVLWTDHLSEQQRFILWGDPEAKTLQEAAKSIADRWPENPIYYGNYVTTLSIQSDLYRDGKPDPDRLDEVLAIFDQGERIDPDNAYYNFRKAAWLVGTAATVTDDPSRSYEWKTSEGEARQKSYYRIDVHDPAKLQRGLEEFRRGLGKPEHTTRSIEMLELRLAILPEPTRYNDHVRRLELEIPFLFESFWKQKELARALSAHAVALAEKGQADQAVALIDSVGVLATKMGARGRSLIELLVAQGIRVTGLTHAERVHRELERPADAAKAHGAFIEEVAFHNDLRNRGGFDKGELVHGGLMSSIFAPG</sequence>
<feature type="non-terminal residue" evidence="2">
    <location>
        <position position="431"/>
    </location>
</feature>
<evidence type="ECO:0000256" key="1">
    <source>
        <dbReference type="SAM" id="Phobius"/>
    </source>
</evidence>